<protein>
    <submittedName>
        <fullName evidence="2">Molybdopterin-guanine dinucleotide biosynthesis protein MobB</fullName>
    </submittedName>
</protein>
<evidence type="ECO:0000259" key="1">
    <source>
        <dbReference type="Pfam" id="PF03205"/>
    </source>
</evidence>
<dbReference type="Gene3D" id="3.40.50.300">
    <property type="entry name" value="P-loop containing nucleotide triphosphate hydrolases"/>
    <property type="match status" value="1"/>
</dbReference>
<dbReference type="InterPro" id="IPR027417">
    <property type="entry name" value="P-loop_NTPase"/>
</dbReference>
<dbReference type="PANTHER" id="PTHR40072:SF1">
    <property type="entry name" value="MOLYBDOPTERIN-GUANINE DINUCLEOTIDE BIOSYNTHESIS ADAPTER PROTEIN"/>
    <property type="match status" value="1"/>
</dbReference>
<name>A0AAD0SHC8_RALSL</name>
<geneLocation type="plasmid" evidence="2 3">
    <name>unnamed</name>
</geneLocation>
<dbReference type="CDD" id="cd03116">
    <property type="entry name" value="MobB"/>
    <property type="match status" value="1"/>
</dbReference>
<dbReference type="GO" id="GO:0006777">
    <property type="term" value="P:Mo-molybdopterin cofactor biosynthetic process"/>
    <property type="evidence" value="ECO:0007669"/>
    <property type="project" value="InterPro"/>
</dbReference>
<proteinExistence type="predicted"/>
<sequence length="176" mass="19151">MSAIFGITGRSGSGKTTLIEAMLPLLRAQGLTVNVIKHSHHRLALEPPGKDSARVRAAGAAEVMVASPYHYALIRSLSEPREPTLAELLARMSPADLTLVEGFRREAIPRLEVYRPSLGKSAMYPEDPTIVAVASDVPLRIDRPSLNLDRPQDVVAFLWEILGQIPNRAPDALVMA</sequence>
<dbReference type="AlphaFoldDB" id="A0AAD0SHC8"/>
<dbReference type="GO" id="GO:0005525">
    <property type="term" value="F:GTP binding"/>
    <property type="evidence" value="ECO:0007669"/>
    <property type="project" value="InterPro"/>
</dbReference>
<dbReference type="InterPro" id="IPR004435">
    <property type="entry name" value="MobB_dom"/>
</dbReference>
<evidence type="ECO:0000313" key="3">
    <source>
        <dbReference type="Proteomes" id="UP000261758"/>
    </source>
</evidence>
<dbReference type="RefSeq" id="WP_013210519.1">
    <property type="nucleotide sequence ID" value="NZ_CP022760.1"/>
</dbReference>
<dbReference type="EMBL" id="CP022760">
    <property type="protein sequence ID" value="AXV84472.1"/>
    <property type="molecule type" value="Genomic_DNA"/>
</dbReference>
<keyword evidence="2" id="KW-0614">Plasmid</keyword>
<reference evidence="2 3" key="1">
    <citation type="submission" date="2017-08" db="EMBL/GenBank/DDBJ databases">
        <title>Genome sequences of Ralstonia solanacearum Species Complex (RSSC) isolated from Potato bacterial wilts in Korea.</title>
        <authorList>
            <person name="Cho H."/>
            <person name="Song E.-S."/>
            <person name="Lee Y.K."/>
            <person name="Lee S."/>
            <person name="Lee S.-W."/>
            <person name="Jo A."/>
            <person name="Kim J.-G."/>
            <person name="Hwang I."/>
        </authorList>
    </citation>
    <scope>NUCLEOTIDE SEQUENCE [LARGE SCALE GENOMIC DNA]</scope>
    <source>
        <strain evidence="2 3">T98</strain>
        <plasmid evidence="2 3">unnamed</plasmid>
    </source>
</reference>
<dbReference type="SUPFAM" id="SSF52540">
    <property type="entry name" value="P-loop containing nucleoside triphosphate hydrolases"/>
    <property type="match status" value="1"/>
</dbReference>
<dbReference type="Pfam" id="PF03205">
    <property type="entry name" value="MobB"/>
    <property type="match status" value="1"/>
</dbReference>
<dbReference type="Proteomes" id="UP000261758">
    <property type="component" value="Plasmid unnamed"/>
</dbReference>
<dbReference type="NCBIfam" id="TIGR00176">
    <property type="entry name" value="mobB"/>
    <property type="match status" value="1"/>
</dbReference>
<dbReference type="PANTHER" id="PTHR40072">
    <property type="entry name" value="MOLYBDOPTERIN-GUANINE DINUCLEOTIDE BIOSYNTHESIS ADAPTER PROTEIN-RELATED"/>
    <property type="match status" value="1"/>
</dbReference>
<dbReference type="InterPro" id="IPR052539">
    <property type="entry name" value="MGD_biosynthesis_adapter"/>
</dbReference>
<gene>
    <name evidence="2" type="primary">mobB</name>
    <name evidence="2" type="ORF">CJO77_23615</name>
</gene>
<feature type="domain" description="Molybdopterin-guanine dinucleotide biosynthesis protein B (MobB)" evidence="1">
    <location>
        <begin position="4"/>
        <end position="136"/>
    </location>
</feature>
<organism evidence="2 3">
    <name type="scientific">Ralstonia solanacearum</name>
    <name type="common">Pseudomonas solanacearum</name>
    <dbReference type="NCBI Taxonomy" id="305"/>
    <lineage>
        <taxon>Bacteria</taxon>
        <taxon>Pseudomonadati</taxon>
        <taxon>Pseudomonadota</taxon>
        <taxon>Betaproteobacteria</taxon>
        <taxon>Burkholderiales</taxon>
        <taxon>Burkholderiaceae</taxon>
        <taxon>Ralstonia</taxon>
        <taxon>Ralstonia solanacearum species complex</taxon>
    </lineage>
</organism>
<accession>A0AAD0SHC8</accession>
<evidence type="ECO:0000313" key="2">
    <source>
        <dbReference type="EMBL" id="AXV84472.1"/>
    </source>
</evidence>